<comment type="subcellular location">
    <subcellularLocation>
        <location evidence="1">Membrane</location>
    </subcellularLocation>
</comment>
<dbReference type="InterPro" id="IPR007268">
    <property type="entry name" value="Rad9/Ddc1"/>
</dbReference>
<reference evidence="4" key="2">
    <citation type="submission" date="2023-05" db="EMBL/GenBank/DDBJ databases">
        <authorList>
            <person name="Schelkunov M.I."/>
        </authorList>
    </citation>
    <scope>NUCLEOTIDE SEQUENCE</scope>
    <source>
        <strain evidence="4">Hsosn_3</strain>
        <tissue evidence="4">Leaf</tissue>
    </source>
</reference>
<dbReference type="GO" id="GO:0031573">
    <property type="term" value="P:mitotic intra-S DNA damage checkpoint signaling"/>
    <property type="evidence" value="ECO:0007669"/>
    <property type="project" value="TreeGrafter"/>
</dbReference>
<dbReference type="Pfam" id="PF04139">
    <property type="entry name" value="Rad9"/>
    <property type="match status" value="1"/>
</dbReference>
<dbReference type="PANTHER" id="PTHR15237">
    <property type="entry name" value="DNA REPAIR PROTEIN RAD9"/>
    <property type="match status" value="1"/>
</dbReference>
<dbReference type="GO" id="GO:0071479">
    <property type="term" value="P:cellular response to ionizing radiation"/>
    <property type="evidence" value="ECO:0007669"/>
    <property type="project" value="TreeGrafter"/>
</dbReference>
<proteinExistence type="predicted"/>
<reference evidence="4" key="1">
    <citation type="submission" date="2023-02" db="EMBL/GenBank/DDBJ databases">
        <title>Genome of toxic invasive species Heracleum sosnowskyi carries increased number of genes despite the absence of recent whole-genome duplications.</title>
        <authorList>
            <person name="Schelkunov M."/>
            <person name="Shtratnikova V."/>
            <person name="Makarenko M."/>
            <person name="Klepikova A."/>
            <person name="Omelchenko D."/>
            <person name="Novikova G."/>
            <person name="Obukhova E."/>
            <person name="Bogdanov V."/>
            <person name="Penin A."/>
            <person name="Logacheva M."/>
        </authorList>
    </citation>
    <scope>NUCLEOTIDE SEQUENCE</scope>
    <source>
        <strain evidence="4">Hsosn_3</strain>
        <tissue evidence="4">Leaf</tissue>
    </source>
</reference>
<sequence>MANHQIDHHESRIYLKSITGSESRPGNVGADMGVHFICGGLAGITAASATYPLDLIRTRLSAQLTFHSLNLSRSAYRSISLKPDLFDAYTISGGAKIQCSVLFKAICSVLRTAVASVDHLRVHLPSPVA</sequence>
<evidence type="ECO:0000313" key="4">
    <source>
        <dbReference type="EMBL" id="KAK1402005.1"/>
    </source>
</evidence>
<organism evidence="4 5">
    <name type="scientific">Heracleum sosnowskyi</name>
    <dbReference type="NCBI Taxonomy" id="360622"/>
    <lineage>
        <taxon>Eukaryota</taxon>
        <taxon>Viridiplantae</taxon>
        <taxon>Streptophyta</taxon>
        <taxon>Embryophyta</taxon>
        <taxon>Tracheophyta</taxon>
        <taxon>Spermatophyta</taxon>
        <taxon>Magnoliopsida</taxon>
        <taxon>eudicotyledons</taxon>
        <taxon>Gunneridae</taxon>
        <taxon>Pentapetalae</taxon>
        <taxon>asterids</taxon>
        <taxon>campanulids</taxon>
        <taxon>Apiales</taxon>
        <taxon>Apiaceae</taxon>
        <taxon>Apioideae</taxon>
        <taxon>apioid superclade</taxon>
        <taxon>Tordylieae</taxon>
        <taxon>Tordyliinae</taxon>
        <taxon>Heracleum</taxon>
    </lineage>
</organism>
<dbReference type="Proteomes" id="UP001237642">
    <property type="component" value="Unassembled WGS sequence"/>
</dbReference>
<name>A0AAD8JCI6_9APIA</name>
<dbReference type="GO" id="GO:0000076">
    <property type="term" value="P:DNA replication checkpoint signaling"/>
    <property type="evidence" value="ECO:0007669"/>
    <property type="project" value="TreeGrafter"/>
</dbReference>
<gene>
    <name evidence="4" type="ORF">POM88_001610</name>
</gene>
<evidence type="ECO:0000256" key="3">
    <source>
        <dbReference type="ARBA" id="ARBA00023136"/>
    </source>
</evidence>
<dbReference type="Gene3D" id="3.70.10.10">
    <property type="match status" value="1"/>
</dbReference>
<dbReference type="SUPFAM" id="SSF103506">
    <property type="entry name" value="Mitochondrial carrier"/>
    <property type="match status" value="1"/>
</dbReference>
<protein>
    <submittedName>
        <fullName evidence="4">Uncharacterized protein</fullName>
    </submittedName>
</protein>
<keyword evidence="2" id="KW-0812">Transmembrane</keyword>
<keyword evidence="3" id="KW-0472">Membrane</keyword>
<dbReference type="PANTHER" id="PTHR15237:SF0">
    <property type="entry name" value="CELL CYCLE CHECKPOINT CONTROL PROTEIN"/>
    <property type="match status" value="1"/>
</dbReference>
<dbReference type="GO" id="GO:0016020">
    <property type="term" value="C:membrane"/>
    <property type="evidence" value="ECO:0007669"/>
    <property type="project" value="UniProtKB-SubCell"/>
</dbReference>
<dbReference type="AlphaFoldDB" id="A0AAD8JCI6"/>
<comment type="caution">
    <text evidence="4">The sequence shown here is derived from an EMBL/GenBank/DDBJ whole genome shotgun (WGS) entry which is preliminary data.</text>
</comment>
<dbReference type="EMBL" id="JAUIZM010000001">
    <property type="protein sequence ID" value="KAK1402005.1"/>
    <property type="molecule type" value="Genomic_DNA"/>
</dbReference>
<dbReference type="InterPro" id="IPR023395">
    <property type="entry name" value="MCP_dom_sf"/>
</dbReference>
<evidence type="ECO:0000256" key="2">
    <source>
        <dbReference type="ARBA" id="ARBA00022692"/>
    </source>
</evidence>
<evidence type="ECO:0000313" key="5">
    <source>
        <dbReference type="Proteomes" id="UP001237642"/>
    </source>
</evidence>
<evidence type="ECO:0000256" key="1">
    <source>
        <dbReference type="ARBA" id="ARBA00004370"/>
    </source>
</evidence>
<keyword evidence="5" id="KW-1185">Reference proteome</keyword>
<accession>A0AAD8JCI6</accession>
<dbReference type="GO" id="GO:0030896">
    <property type="term" value="C:checkpoint clamp complex"/>
    <property type="evidence" value="ECO:0007669"/>
    <property type="project" value="InterPro"/>
</dbReference>
<dbReference type="GO" id="GO:0006281">
    <property type="term" value="P:DNA repair"/>
    <property type="evidence" value="ECO:0007669"/>
    <property type="project" value="TreeGrafter"/>
</dbReference>